<accession>A0A1C7N282</accession>
<dbReference type="AlphaFoldDB" id="A0A1C7N282"/>
<dbReference type="EMBL" id="LUGH01000700">
    <property type="protein sequence ID" value="OBZ83223.1"/>
    <property type="molecule type" value="Genomic_DNA"/>
</dbReference>
<evidence type="ECO:0000256" key="1">
    <source>
        <dbReference type="SAM" id="MobiDB-lite"/>
    </source>
</evidence>
<reference evidence="2 3" key="1">
    <citation type="submission" date="2016-03" db="EMBL/GenBank/DDBJ databases">
        <title>Choanephora cucurbitarum.</title>
        <authorList>
            <person name="Min B."/>
            <person name="Park H."/>
            <person name="Park J.-H."/>
            <person name="Shin H.-D."/>
            <person name="Choi I.-G."/>
        </authorList>
    </citation>
    <scope>NUCLEOTIDE SEQUENCE [LARGE SCALE GENOMIC DNA]</scope>
    <source>
        <strain evidence="2 3">KUS-F28377</strain>
    </source>
</reference>
<protein>
    <submittedName>
        <fullName evidence="2">Uncharacterized protein</fullName>
    </submittedName>
</protein>
<comment type="caution">
    <text evidence="2">The sequence shown here is derived from an EMBL/GenBank/DDBJ whole genome shotgun (WGS) entry which is preliminary data.</text>
</comment>
<dbReference type="Proteomes" id="UP000093000">
    <property type="component" value="Unassembled WGS sequence"/>
</dbReference>
<evidence type="ECO:0000313" key="2">
    <source>
        <dbReference type="EMBL" id="OBZ83223.1"/>
    </source>
</evidence>
<feature type="region of interest" description="Disordered" evidence="1">
    <location>
        <begin position="1"/>
        <end position="59"/>
    </location>
</feature>
<evidence type="ECO:0000313" key="3">
    <source>
        <dbReference type="Proteomes" id="UP000093000"/>
    </source>
</evidence>
<feature type="compositionally biased region" description="Basic and acidic residues" evidence="1">
    <location>
        <begin position="1"/>
        <end position="14"/>
    </location>
</feature>
<gene>
    <name evidence="2" type="ORF">A0J61_08725</name>
</gene>
<feature type="compositionally biased region" description="Polar residues" evidence="1">
    <location>
        <begin position="16"/>
        <end position="27"/>
    </location>
</feature>
<organism evidence="2 3">
    <name type="scientific">Choanephora cucurbitarum</name>
    <dbReference type="NCBI Taxonomy" id="101091"/>
    <lineage>
        <taxon>Eukaryota</taxon>
        <taxon>Fungi</taxon>
        <taxon>Fungi incertae sedis</taxon>
        <taxon>Mucoromycota</taxon>
        <taxon>Mucoromycotina</taxon>
        <taxon>Mucoromycetes</taxon>
        <taxon>Mucorales</taxon>
        <taxon>Mucorineae</taxon>
        <taxon>Choanephoraceae</taxon>
        <taxon>Choanephoroideae</taxon>
        <taxon>Choanephora</taxon>
    </lineage>
</organism>
<dbReference type="InParanoid" id="A0A1C7N282"/>
<name>A0A1C7N282_9FUNG</name>
<sequence>MDPRRNANNEELKQEAPTSRSYQTSVHPQHLAPATIEDFSNSNGSASIGPLRIHQWKHQ</sequence>
<proteinExistence type="predicted"/>
<keyword evidence="3" id="KW-1185">Reference proteome</keyword>